<dbReference type="Proteomes" id="UP000262073">
    <property type="component" value="Chromosome"/>
</dbReference>
<proteinExistence type="predicted"/>
<dbReference type="AlphaFoldDB" id="A0A346NQP1"/>
<dbReference type="KEGG" id="salm:D0Y50_16680"/>
<dbReference type="InterPro" id="IPR036188">
    <property type="entry name" value="FAD/NAD-bd_sf"/>
</dbReference>
<reference evidence="1 2" key="1">
    <citation type="submission" date="2018-08" db="EMBL/GenBank/DDBJ databases">
        <title>Salinimonas sediminis sp. nov., a piezophilic bacterium isolated from a deep-sea sediment sample from the New Britain Trench.</title>
        <authorList>
            <person name="Cao J."/>
        </authorList>
    </citation>
    <scope>NUCLEOTIDE SEQUENCE [LARGE SCALE GENOMIC DNA]</scope>
    <source>
        <strain evidence="1 2">N102</strain>
    </source>
</reference>
<evidence type="ECO:0000313" key="2">
    <source>
        <dbReference type="Proteomes" id="UP000262073"/>
    </source>
</evidence>
<sequence length="293" mass="33681">MANKPDFVIPPNIKEKMLSVESAVEYISDSLRSEKSFMFSRFGNIEGEVVAEILLRGNRQPTQHLRSKARNNAGIAKPDNPTLYKFSVEYMASICRADLLGIWNFPDQIRLAQYSHNKHYCHMNYLDPVFTWAHKKIAWTTALKGKKVLLIHPFSCSIEYQYQRRSSINFICEMLPDFSLQTLKPPQTTQRTNEVEFSWWEQLEMFKKQILELDFDIAIIGAGAYGAPLAAFIKQLGLKALHLGGSTQLMFGIIGARWESRGYMKSIIANGWKRPFEEEKHSNSNLIEGGCYW</sequence>
<name>A0A346NQP1_9ALTE</name>
<accession>A0A346NQP1</accession>
<dbReference type="SUPFAM" id="SSF51905">
    <property type="entry name" value="FAD/NAD(P)-binding domain"/>
    <property type="match status" value="1"/>
</dbReference>
<dbReference type="EMBL" id="CP031769">
    <property type="protein sequence ID" value="AXR07848.1"/>
    <property type="molecule type" value="Genomic_DNA"/>
</dbReference>
<gene>
    <name evidence="1" type="ORF">D0Y50_16680</name>
</gene>
<evidence type="ECO:0000313" key="1">
    <source>
        <dbReference type="EMBL" id="AXR07848.1"/>
    </source>
</evidence>
<dbReference type="RefSeq" id="WP_117318102.1">
    <property type="nucleotide sequence ID" value="NZ_CP031769.1"/>
</dbReference>
<protein>
    <submittedName>
        <fullName evidence="1">Uncharacterized protein</fullName>
    </submittedName>
</protein>
<dbReference type="OrthoDB" id="9795420at2"/>
<organism evidence="1 2">
    <name type="scientific">Salinimonas sediminis</name>
    <dbReference type="NCBI Taxonomy" id="2303538"/>
    <lineage>
        <taxon>Bacteria</taxon>
        <taxon>Pseudomonadati</taxon>
        <taxon>Pseudomonadota</taxon>
        <taxon>Gammaproteobacteria</taxon>
        <taxon>Alteromonadales</taxon>
        <taxon>Alteromonadaceae</taxon>
        <taxon>Alteromonas/Salinimonas group</taxon>
        <taxon>Salinimonas</taxon>
    </lineage>
</organism>
<keyword evidence="2" id="KW-1185">Reference proteome</keyword>